<evidence type="ECO:0000313" key="2">
    <source>
        <dbReference type="Proteomes" id="UP000501534"/>
    </source>
</evidence>
<dbReference type="PROSITE" id="PS51257">
    <property type="entry name" value="PROKAR_LIPOPROTEIN"/>
    <property type="match status" value="1"/>
</dbReference>
<protein>
    <recommendedName>
        <fullName evidence="3">Lipoprotein</fullName>
    </recommendedName>
</protein>
<dbReference type="KEGG" id="uru:DSM104443_01900"/>
<dbReference type="AlphaFoldDB" id="A0A6M4GU45"/>
<organism evidence="1 2">
    <name type="scientific">Usitatibacter rugosus</name>
    <dbReference type="NCBI Taxonomy" id="2732067"/>
    <lineage>
        <taxon>Bacteria</taxon>
        <taxon>Pseudomonadati</taxon>
        <taxon>Pseudomonadota</taxon>
        <taxon>Betaproteobacteria</taxon>
        <taxon>Nitrosomonadales</taxon>
        <taxon>Usitatibacteraceae</taxon>
        <taxon>Usitatibacter</taxon>
    </lineage>
</organism>
<reference evidence="1 2" key="1">
    <citation type="submission" date="2020-04" db="EMBL/GenBank/DDBJ databases">
        <title>Usitatibacter rugosus gen. nov., sp. nov. and Usitatibacter palustris sp. nov., novel members of Usitatibacteraceae fam. nov. within the order Nitrosomonadales isolated from soil.</title>
        <authorList>
            <person name="Huber K.J."/>
            <person name="Neumann-Schaal M."/>
            <person name="Geppert A."/>
            <person name="Luckner M."/>
            <person name="Wanner G."/>
            <person name="Overmann J."/>
        </authorList>
    </citation>
    <scope>NUCLEOTIDE SEQUENCE [LARGE SCALE GENOMIC DNA]</scope>
    <source>
        <strain evidence="1 2">0125_3</strain>
    </source>
</reference>
<dbReference type="RefSeq" id="WP_171091660.1">
    <property type="nucleotide sequence ID" value="NZ_CP053069.1"/>
</dbReference>
<sequence>MKTTLPATIAAALLLAACAGTPTGDYGKPYGLLQTESKMPTDYVRPAWVAKIDGKDIVFGKNDPVEPGLHKVTVSLSGPPGSNNLATDTFDVDVKPCTRYFISSKRSTLQSNDWKAFVSGSETIGECASRHGVK</sequence>
<dbReference type="EMBL" id="CP053069">
    <property type="protein sequence ID" value="QJR10830.1"/>
    <property type="molecule type" value="Genomic_DNA"/>
</dbReference>
<evidence type="ECO:0008006" key="3">
    <source>
        <dbReference type="Google" id="ProtNLM"/>
    </source>
</evidence>
<dbReference type="Proteomes" id="UP000501534">
    <property type="component" value="Chromosome"/>
</dbReference>
<keyword evidence="2" id="KW-1185">Reference proteome</keyword>
<name>A0A6M4GU45_9PROT</name>
<accession>A0A6M4GU45</accession>
<evidence type="ECO:0000313" key="1">
    <source>
        <dbReference type="EMBL" id="QJR10830.1"/>
    </source>
</evidence>
<gene>
    <name evidence="1" type="ORF">DSM104443_01900</name>
</gene>
<proteinExistence type="predicted"/>